<dbReference type="InterPro" id="IPR023375">
    <property type="entry name" value="ADC_dom_sf"/>
</dbReference>
<sequence>MNHPPDPAPHKPLSPEALRYPPPPWRLSGTMWSGLFPTHHRPRVPRGLSVLLPRHLVIAAIRYLDGDLHYNEFLIAGLVRRGNRIGPYVHHIWVDSPVSQVGGREIWGLDKQLARFDWTDRQVRITTDLGAQITLAAGPEPRAAAPLMLPLPVFTPVAGNLTYAVARARLHAGPTRLSLPHWPDELPRLSDHTTRLALEVPHFHAAMPAPRPVPEAARSRP</sequence>
<dbReference type="Proteomes" id="UP000060513">
    <property type="component" value="Chromosome"/>
</dbReference>
<gene>
    <name evidence="1" type="ORF">SPRI_0688</name>
</gene>
<dbReference type="SUPFAM" id="SSF160104">
    <property type="entry name" value="Acetoacetate decarboxylase-like"/>
    <property type="match status" value="1"/>
</dbReference>
<protein>
    <submittedName>
        <fullName evidence="1">Acetoacetate decarboxylase</fullName>
    </submittedName>
</protein>
<dbReference type="Pfam" id="PF06314">
    <property type="entry name" value="ADC"/>
    <property type="match status" value="1"/>
</dbReference>
<dbReference type="PATRIC" id="fig|38300.4.peg.740"/>
<dbReference type="KEGG" id="spri:SPRI_0688"/>
<dbReference type="AlphaFoldDB" id="A0A0M5J079"/>
<proteinExistence type="predicted"/>
<name>A0A0M5J079_STRPR</name>
<reference evidence="1 2" key="1">
    <citation type="submission" date="2015-08" db="EMBL/GenBank/DDBJ databases">
        <title>Genome sequence of the pristinamycin over-producing bacterium Streptomyces pristinaespiralis HCCB10218.</title>
        <authorList>
            <person name="Tian J."/>
            <person name="Yang J."/>
            <person name="Li L."/>
            <person name="Ruan L."/>
            <person name="Wei W."/>
            <person name="Zheng G."/>
            <person name="Wei Z."/>
            <person name="Yang S."/>
            <person name="Ge M."/>
            <person name="Jiang W."/>
            <person name="Lu Y."/>
        </authorList>
    </citation>
    <scope>NUCLEOTIDE SEQUENCE [LARGE SCALE GENOMIC DNA]</scope>
    <source>
        <strain evidence="1 2">HCCB 10218</strain>
    </source>
</reference>
<dbReference type="InterPro" id="IPR010451">
    <property type="entry name" value="Acetoacetate_decarboxylase"/>
</dbReference>
<dbReference type="GO" id="GO:0016829">
    <property type="term" value="F:lyase activity"/>
    <property type="evidence" value="ECO:0007669"/>
    <property type="project" value="InterPro"/>
</dbReference>
<dbReference type="OrthoDB" id="834556at2"/>
<dbReference type="EMBL" id="CP011340">
    <property type="protein sequence ID" value="ALC18994.1"/>
    <property type="molecule type" value="Genomic_DNA"/>
</dbReference>
<accession>A0A0M5J079</accession>
<dbReference type="GeneID" id="97238230"/>
<dbReference type="Gene3D" id="2.40.400.10">
    <property type="entry name" value="Acetoacetate decarboxylase-like"/>
    <property type="match status" value="1"/>
</dbReference>
<dbReference type="OMA" id="MPAPARY"/>
<evidence type="ECO:0000313" key="2">
    <source>
        <dbReference type="Proteomes" id="UP000060513"/>
    </source>
</evidence>
<dbReference type="RefSeq" id="WP_005308269.1">
    <property type="nucleotide sequence ID" value="NZ_CP011340.1"/>
</dbReference>
<organism evidence="1">
    <name type="scientific">Streptomyces pristinaespiralis</name>
    <dbReference type="NCBI Taxonomy" id="38300"/>
    <lineage>
        <taxon>Bacteria</taxon>
        <taxon>Bacillati</taxon>
        <taxon>Actinomycetota</taxon>
        <taxon>Actinomycetes</taxon>
        <taxon>Kitasatosporales</taxon>
        <taxon>Streptomycetaceae</taxon>
        <taxon>Streptomyces</taxon>
    </lineage>
</organism>
<dbReference type="STRING" id="38300.SPRI_0688"/>
<evidence type="ECO:0000313" key="1">
    <source>
        <dbReference type="EMBL" id="ALC18994.1"/>
    </source>
</evidence>